<keyword evidence="8" id="KW-0547">Nucleotide-binding</keyword>
<dbReference type="InterPro" id="IPR036097">
    <property type="entry name" value="HisK_dim/P_sf"/>
</dbReference>
<dbReference type="SUPFAM" id="SSF55874">
    <property type="entry name" value="ATPase domain of HSP90 chaperone/DNA topoisomerase II/histidine kinase"/>
    <property type="match status" value="1"/>
</dbReference>
<evidence type="ECO:0000313" key="18">
    <source>
        <dbReference type="Proteomes" id="UP001519921"/>
    </source>
</evidence>
<dbReference type="EMBL" id="JAHXPT010000003">
    <property type="protein sequence ID" value="MBW6409575.1"/>
    <property type="molecule type" value="Genomic_DNA"/>
</dbReference>
<evidence type="ECO:0000256" key="12">
    <source>
        <dbReference type="ARBA" id="ARBA00023012"/>
    </source>
</evidence>
<dbReference type="EC" id="2.7.13.3" evidence="3"/>
<evidence type="ECO:0000256" key="13">
    <source>
        <dbReference type="ARBA" id="ARBA00023136"/>
    </source>
</evidence>
<dbReference type="InterPro" id="IPR003594">
    <property type="entry name" value="HATPase_dom"/>
</dbReference>
<dbReference type="SUPFAM" id="SSF47384">
    <property type="entry name" value="Homodimeric domain of signal transducing histidine kinase"/>
    <property type="match status" value="1"/>
</dbReference>
<dbReference type="InterPro" id="IPR050398">
    <property type="entry name" value="HssS/ArlS-like"/>
</dbReference>
<dbReference type="RefSeq" id="WP_219778629.1">
    <property type="nucleotide sequence ID" value="NZ_JAHXPT010000003.1"/>
</dbReference>
<dbReference type="Pfam" id="PF02518">
    <property type="entry name" value="HATPase_c"/>
    <property type="match status" value="1"/>
</dbReference>
<evidence type="ECO:0000259" key="16">
    <source>
        <dbReference type="PROSITE" id="PS50109"/>
    </source>
</evidence>
<evidence type="ECO:0000256" key="14">
    <source>
        <dbReference type="SAM" id="Coils"/>
    </source>
</evidence>
<dbReference type="PRINTS" id="PR00344">
    <property type="entry name" value="BCTRLSENSOR"/>
</dbReference>
<keyword evidence="6" id="KW-0808">Transferase</keyword>
<keyword evidence="18" id="KW-1185">Reference proteome</keyword>
<evidence type="ECO:0000256" key="2">
    <source>
        <dbReference type="ARBA" id="ARBA00004651"/>
    </source>
</evidence>
<dbReference type="PANTHER" id="PTHR45528">
    <property type="entry name" value="SENSOR HISTIDINE KINASE CPXA"/>
    <property type="match status" value="1"/>
</dbReference>
<dbReference type="CDD" id="cd00082">
    <property type="entry name" value="HisKA"/>
    <property type="match status" value="1"/>
</dbReference>
<keyword evidence="7 15" id="KW-0812">Transmembrane</keyword>
<keyword evidence="5" id="KW-0597">Phosphoprotein</keyword>
<dbReference type="Gene3D" id="1.10.287.130">
    <property type="match status" value="1"/>
</dbReference>
<dbReference type="InterPro" id="IPR036890">
    <property type="entry name" value="HATPase_C_sf"/>
</dbReference>
<name>A0ABS7APZ4_9CLOT</name>
<keyword evidence="12" id="KW-0902">Two-component regulatory system</keyword>
<evidence type="ECO:0000256" key="8">
    <source>
        <dbReference type="ARBA" id="ARBA00022741"/>
    </source>
</evidence>
<evidence type="ECO:0000313" key="17">
    <source>
        <dbReference type="EMBL" id="MBW6409575.1"/>
    </source>
</evidence>
<evidence type="ECO:0000256" key="9">
    <source>
        <dbReference type="ARBA" id="ARBA00022777"/>
    </source>
</evidence>
<feature type="coiled-coil region" evidence="14">
    <location>
        <begin position="225"/>
        <end position="252"/>
    </location>
</feature>
<dbReference type="InterPro" id="IPR005467">
    <property type="entry name" value="His_kinase_dom"/>
</dbReference>
<evidence type="ECO:0000256" key="15">
    <source>
        <dbReference type="SAM" id="Phobius"/>
    </source>
</evidence>
<dbReference type="Gene3D" id="3.30.565.10">
    <property type="entry name" value="Histidine kinase-like ATPase, C-terminal domain"/>
    <property type="match status" value="1"/>
</dbReference>
<comment type="caution">
    <text evidence="17">The sequence shown here is derived from an EMBL/GenBank/DDBJ whole genome shotgun (WGS) entry which is preliminary data.</text>
</comment>
<evidence type="ECO:0000256" key="1">
    <source>
        <dbReference type="ARBA" id="ARBA00000085"/>
    </source>
</evidence>
<feature type="transmembrane region" description="Helical" evidence="15">
    <location>
        <begin position="9"/>
        <end position="33"/>
    </location>
</feature>
<evidence type="ECO:0000256" key="10">
    <source>
        <dbReference type="ARBA" id="ARBA00022840"/>
    </source>
</evidence>
<dbReference type="CDD" id="cd00075">
    <property type="entry name" value="HATPase"/>
    <property type="match status" value="1"/>
</dbReference>
<protein>
    <recommendedName>
        <fullName evidence="3">histidine kinase</fullName>
        <ecNumber evidence="3">2.7.13.3</ecNumber>
    </recommendedName>
</protein>
<keyword evidence="10" id="KW-0067">ATP-binding</keyword>
<comment type="catalytic activity">
    <reaction evidence="1">
        <text>ATP + protein L-histidine = ADP + protein N-phospho-L-histidine.</text>
        <dbReference type="EC" id="2.7.13.3"/>
    </reaction>
</comment>
<evidence type="ECO:0000256" key="6">
    <source>
        <dbReference type="ARBA" id="ARBA00022679"/>
    </source>
</evidence>
<organism evidence="17 18">
    <name type="scientific">Clostridium weizhouense</name>
    <dbReference type="NCBI Taxonomy" id="2859781"/>
    <lineage>
        <taxon>Bacteria</taxon>
        <taxon>Bacillati</taxon>
        <taxon>Bacillota</taxon>
        <taxon>Clostridia</taxon>
        <taxon>Eubacteriales</taxon>
        <taxon>Clostridiaceae</taxon>
        <taxon>Clostridium</taxon>
    </lineage>
</organism>
<dbReference type="SMART" id="SM00387">
    <property type="entry name" value="HATPase_c"/>
    <property type="match status" value="1"/>
</dbReference>
<reference evidence="17 18" key="1">
    <citation type="submission" date="2021-07" db="EMBL/GenBank/DDBJ databases">
        <title>Clostridium weizhouense sp. nov., an anaerobic bacterium isolated from activated sludge of Petroleum wastewater.</title>
        <authorList>
            <person name="Li Q."/>
        </authorList>
    </citation>
    <scope>NUCLEOTIDE SEQUENCE [LARGE SCALE GENOMIC DNA]</scope>
    <source>
        <strain evidence="17 18">YB-6</strain>
    </source>
</reference>
<keyword evidence="9 17" id="KW-0418">Kinase</keyword>
<dbReference type="Proteomes" id="UP001519921">
    <property type="component" value="Unassembled WGS sequence"/>
</dbReference>
<feature type="domain" description="Histidine kinase" evidence="16">
    <location>
        <begin position="252"/>
        <end position="465"/>
    </location>
</feature>
<dbReference type="SMART" id="SM00388">
    <property type="entry name" value="HisKA"/>
    <property type="match status" value="1"/>
</dbReference>
<evidence type="ECO:0000256" key="5">
    <source>
        <dbReference type="ARBA" id="ARBA00022553"/>
    </source>
</evidence>
<evidence type="ECO:0000256" key="7">
    <source>
        <dbReference type="ARBA" id="ARBA00022692"/>
    </source>
</evidence>
<dbReference type="PANTHER" id="PTHR45528:SF1">
    <property type="entry name" value="SENSOR HISTIDINE KINASE CPXA"/>
    <property type="match status" value="1"/>
</dbReference>
<keyword evidence="13 15" id="KW-0472">Membrane</keyword>
<dbReference type="InterPro" id="IPR003661">
    <property type="entry name" value="HisK_dim/P_dom"/>
</dbReference>
<evidence type="ECO:0000256" key="11">
    <source>
        <dbReference type="ARBA" id="ARBA00022989"/>
    </source>
</evidence>
<dbReference type="Gene3D" id="6.10.340.10">
    <property type="match status" value="1"/>
</dbReference>
<keyword evidence="4" id="KW-1003">Cell membrane</keyword>
<dbReference type="InterPro" id="IPR004358">
    <property type="entry name" value="Sig_transdc_His_kin-like_C"/>
</dbReference>
<keyword evidence="14" id="KW-0175">Coiled coil</keyword>
<keyword evidence="11 15" id="KW-1133">Transmembrane helix</keyword>
<comment type="subcellular location">
    <subcellularLocation>
        <location evidence="2">Cell membrane</location>
        <topology evidence="2">Multi-pass membrane protein</topology>
    </subcellularLocation>
</comment>
<evidence type="ECO:0000256" key="3">
    <source>
        <dbReference type="ARBA" id="ARBA00012438"/>
    </source>
</evidence>
<dbReference type="PROSITE" id="PS50109">
    <property type="entry name" value="HIS_KIN"/>
    <property type="match status" value="1"/>
</dbReference>
<feature type="transmembrane region" description="Helical" evidence="15">
    <location>
        <begin position="165"/>
        <end position="185"/>
    </location>
</feature>
<sequence>MKWKVTGKFIFTIVAVVILVVILNIMTILGLYLSGFQNIKNNKNLNSPETFARDFEQYMYEKDGNLIVSEDGINLLEKLGAWIQVLNDYGEEIYSINMPEGVPKKYTPFDIVNTYKYKERPYVNFVLEKDLTNSHINIILALPSSYADRVTINYSLNAAIYQIKIIVIVTLIIDALIALIFGYLFSRKLTKPISEIIGNIDILSNGNYTLYTKNNGIYKEVFENINDLSDTLRRNEIERKELELMREEWLANITHDIKTPLASIQGYAEIISDKDYEFSKEEIQDYTEIIYSKSKYIKELVDELNLSTRLKNNAVTLNKQNTNLVALVREIIIDILNDSRYENRDIDFTTNIDVIEKEVDAILLKRALTNLIFNAIVHNKEDVSIKIELTKIDKITIVIKDNGNGISKKDLNHIFDRYYRGTNTGEAHKGSGLGMAISKEIINNHDGDIEIESKLGRGTEIIITL</sequence>
<dbReference type="GO" id="GO:0016301">
    <property type="term" value="F:kinase activity"/>
    <property type="evidence" value="ECO:0007669"/>
    <property type="project" value="UniProtKB-KW"/>
</dbReference>
<gene>
    <name evidence="17" type="ORF">KYD98_05680</name>
</gene>
<evidence type="ECO:0000256" key="4">
    <source>
        <dbReference type="ARBA" id="ARBA00022475"/>
    </source>
</evidence>
<accession>A0ABS7APZ4</accession>
<dbReference type="Pfam" id="PF00512">
    <property type="entry name" value="HisKA"/>
    <property type="match status" value="1"/>
</dbReference>
<proteinExistence type="predicted"/>